<dbReference type="CDD" id="cd00291">
    <property type="entry name" value="SirA_YedF_YeeD"/>
    <property type="match status" value="1"/>
</dbReference>
<comment type="caution">
    <text evidence="3">The sequence shown here is derived from an EMBL/GenBank/DDBJ whole genome shotgun (WGS) entry which is preliminary data.</text>
</comment>
<dbReference type="PANTHER" id="PTHR33279">
    <property type="entry name" value="SULFUR CARRIER PROTEIN YEDF-RELATED"/>
    <property type="match status" value="1"/>
</dbReference>
<dbReference type="PROSITE" id="PS01148">
    <property type="entry name" value="UPF0033"/>
    <property type="match status" value="1"/>
</dbReference>
<accession>A0ABV2BWH4</accession>
<dbReference type="InterPro" id="IPR036868">
    <property type="entry name" value="TusA-like_sf"/>
</dbReference>
<sequence length="78" mass="8926">MNTEQTLDLKGFTCPIPLLRTKKVLKQMAAGDVLKILITDPNTKGDLNRFCQRGNYEMIDEISQGDHDVFIIRKCDKE</sequence>
<dbReference type="RefSeq" id="WP_353896873.1">
    <property type="nucleotide sequence ID" value="NZ_JBEVCJ010000019.1"/>
</dbReference>
<keyword evidence="4" id="KW-1185">Reference proteome</keyword>
<evidence type="ECO:0000256" key="1">
    <source>
        <dbReference type="ARBA" id="ARBA00008984"/>
    </source>
</evidence>
<dbReference type="Gene3D" id="3.30.110.40">
    <property type="entry name" value="TusA-like domain"/>
    <property type="match status" value="1"/>
</dbReference>
<evidence type="ECO:0000313" key="4">
    <source>
        <dbReference type="Proteomes" id="UP001548189"/>
    </source>
</evidence>
<evidence type="ECO:0000313" key="3">
    <source>
        <dbReference type="EMBL" id="MET1256286.1"/>
    </source>
</evidence>
<comment type="similarity">
    <text evidence="1">Belongs to the sulfur carrier protein TusA family.</text>
</comment>
<dbReference type="SUPFAM" id="SSF64307">
    <property type="entry name" value="SirA-like"/>
    <property type="match status" value="1"/>
</dbReference>
<dbReference type="PANTHER" id="PTHR33279:SF6">
    <property type="entry name" value="SULFUR CARRIER PROTEIN YEDF-RELATED"/>
    <property type="match status" value="1"/>
</dbReference>
<name>A0ABV2BWH4_9GAMM</name>
<dbReference type="Pfam" id="PF01206">
    <property type="entry name" value="TusA"/>
    <property type="match status" value="1"/>
</dbReference>
<dbReference type="InterPro" id="IPR001455">
    <property type="entry name" value="TusA-like"/>
</dbReference>
<evidence type="ECO:0000259" key="2">
    <source>
        <dbReference type="PROSITE" id="PS01148"/>
    </source>
</evidence>
<dbReference type="EMBL" id="JBEVCJ010000019">
    <property type="protein sequence ID" value="MET1256286.1"/>
    <property type="molecule type" value="Genomic_DNA"/>
</dbReference>
<reference evidence="3 4" key="1">
    <citation type="submission" date="2024-06" db="EMBL/GenBank/DDBJ databases">
        <authorList>
            <person name="Li F."/>
        </authorList>
    </citation>
    <scope>NUCLEOTIDE SEQUENCE [LARGE SCALE GENOMIC DNA]</scope>
    <source>
        <strain evidence="3 4">GXAS 311</strain>
    </source>
</reference>
<proteinExistence type="inferred from homology"/>
<gene>
    <name evidence="3" type="ORF">ABVT43_14185</name>
</gene>
<protein>
    <submittedName>
        <fullName evidence="3">Sulfurtransferase TusA family protein</fullName>
    </submittedName>
</protein>
<feature type="domain" description="UPF0033" evidence="2">
    <location>
        <begin position="7"/>
        <end position="31"/>
    </location>
</feature>
<organism evidence="3 4">
    <name type="scientific">Aliikangiella maris</name>
    <dbReference type="NCBI Taxonomy" id="3162458"/>
    <lineage>
        <taxon>Bacteria</taxon>
        <taxon>Pseudomonadati</taxon>
        <taxon>Pseudomonadota</taxon>
        <taxon>Gammaproteobacteria</taxon>
        <taxon>Oceanospirillales</taxon>
        <taxon>Pleioneaceae</taxon>
        <taxon>Aliikangiella</taxon>
    </lineage>
</organism>
<dbReference type="Proteomes" id="UP001548189">
    <property type="component" value="Unassembled WGS sequence"/>
</dbReference>